<proteinExistence type="predicted"/>
<feature type="active site" evidence="2">
    <location>
        <position position="212"/>
    </location>
</feature>
<gene>
    <name evidence="5" type="ORF">FRX94_06260</name>
</gene>
<dbReference type="InterPro" id="IPR040198">
    <property type="entry name" value="Fido_containing"/>
</dbReference>
<protein>
    <submittedName>
        <fullName evidence="5">Fic family protein</fullName>
    </submittedName>
</protein>
<keyword evidence="1" id="KW-0067">ATP-binding</keyword>
<dbReference type="InterPro" id="IPR003812">
    <property type="entry name" value="Fido"/>
</dbReference>
<organism evidence="5 6">
    <name type="scientific">Corynebacterium canis</name>
    <dbReference type="NCBI Taxonomy" id="679663"/>
    <lineage>
        <taxon>Bacteria</taxon>
        <taxon>Bacillati</taxon>
        <taxon>Actinomycetota</taxon>
        <taxon>Actinomycetes</taxon>
        <taxon>Mycobacteriales</taxon>
        <taxon>Corynebacteriaceae</taxon>
        <taxon>Corynebacterium</taxon>
    </lineage>
</organism>
<feature type="binding site" evidence="3">
    <location>
        <begin position="254"/>
        <end position="255"/>
    </location>
    <ligand>
        <name>ATP</name>
        <dbReference type="ChEBI" id="CHEBI:30616"/>
    </ligand>
</feature>
<dbReference type="Pfam" id="PF21248">
    <property type="entry name" value="SoFic-like_C"/>
    <property type="match status" value="1"/>
</dbReference>
<dbReference type="Gene3D" id="1.10.3290.10">
    <property type="entry name" value="Fido-like domain"/>
    <property type="match status" value="1"/>
</dbReference>
<dbReference type="InterPro" id="IPR036597">
    <property type="entry name" value="Fido-like_dom_sf"/>
</dbReference>
<comment type="caution">
    <text evidence="5">The sequence shown here is derived from an EMBL/GenBank/DDBJ whole genome shotgun (WGS) entry which is preliminary data.</text>
</comment>
<dbReference type="InterPro" id="IPR026287">
    <property type="entry name" value="SoFic-like"/>
</dbReference>
<dbReference type="Pfam" id="PF02661">
    <property type="entry name" value="Fic"/>
    <property type="match status" value="1"/>
</dbReference>
<feature type="binding site" evidence="3">
    <location>
        <begin position="216"/>
        <end position="223"/>
    </location>
    <ligand>
        <name>ATP</name>
        <dbReference type="ChEBI" id="CHEBI:30616"/>
    </ligand>
</feature>
<feature type="binding site" evidence="1">
    <location>
        <position position="254"/>
    </location>
    <ligand>
        <name>ATP</name>
        <dbReference type="ChEBI" id="CHEBI:30616"/>
    </ligand>
</feature>
<feature type="binding site" evidence="1">
    <location>
        <position position="212"/>
    </location>
    <ligand>
        <name>ATP</name>
        <dbReference type="ChEBI" id="CHEBI:30616"/>
    </ligand>
</feature>
<feature type="binding site" evidence="1">
    <location>
        <position position="86"/>
    </location>
    <ligand>
        <name>ATP</name>
        <dbReference type="ChEBI" id="CHEBI:30616"/>
    </ligand>
</feature>
<evidence type="ECO:0000313" key="6">
    <source>
        <dbReference type="Proteomes" id="UP000320791"/>
    </source>
</evidence>
<evidence type="ECO:0000313" key="5">
    <source>
        <dbReference type="EMBL" id="TWT25568.1"/>
    </source>
</evidence>
<dbReference type="InterPro" id="IPR048770">
    <property type="entry name" value="SoFic-like_C"/>
</dbReference>
<evidence type="ECO:0000259" key="4">
    <source>
        <dbReference type="PROSITE" id="PS51459"/>
    </source>
</evidence>
<feature type="domain" description="Fido" evidence="4">
    <location>
        <begin position="135"/>
        <end position="276"/>
    </location>
</feature>
<sequence length="377" mass="42090">MHNQGGLSAYSSAMNAQLSFNPGVPYNDLPPLPPNTTVETRAVLKAVIAANKELGALDSACRLIPNPEIITSTIPLREAQASSEIENIATTNDELFRAAFAVDDEPTSATKAALRYNTALHIGVQSLQTRPLSVRTAEEVCTVLQNSPAKIRSTAGTFIGDPVRNVKYYTPPEGKEIVEQHLSRWERFIYSDHDLDSLVLLALLHYQFEAIHPFYDGNGRTGRILNILLLIQERLLRLPVLCLSGYIVKNKSDYYRLLRAVTTENSWEEWIIFIVKGVEESARAASTMIEKLWTLQESTSTKLREEANIGPTNDLAALLFTHPYITIKNIEDAGLAKRQAAAHWLHSLVDLGVLKEIKRGRQKVFINHRALDVLMQP</sequence>
<evidence type="ECO:0000256" key="1">
    <source>
        <dbReference type="PIRSR" id="PIRSR038925-1"/>
    </source>
</evidence>
<dbReference type="Proteomes" id="UP000320791">
    <property type="component" value="Unassembled WGS sequence"/>
</dbReference>
<dbReference type="PROSITE" id="PS51459">
    <property type="entry name" value="FIDO"/>
    <property type="match status" value="1"/>
</dbReference>
<dbReference type="Pfam" id="PF13784">
    <property type="entry name" value="Fic_N"/>
    <property type="match status" value="1"/>
</dbReference>
<dbReference type="PANTHER" id="PTHR13504">
    <property type="entry name" value="FIDO DOMAIN-CONTAINING PROTEIN DDB_G0283145"/>
    <property type="match status" value="1"/>
</dbReference>
<dbReference type="PANTHER" id="PTHR13504:SF35">
    <property type="entry name" value="PROTEIN ADENYLYLTRANSFERASE SOFIC"/>
    <property type="match status" value="1"/>
</dbReference>
<dbReference type="OrthoDB" id="9813719at2"/>
<evidence type="ECO:0000256" key="3">
    <source>
        <dbReference type="PIRSR" id="PIRSR640198-2"/>
    </source>
</evidence>
<keyword evidence="1" id="KW-0547">Nucleotide-binding</keyword>
<dbReference type="SUPFAM" id="SSF140931">
    <property type="entry name" value="Fic-like"/>
    <property type="match status" value="1"/>
</dbReference>
<dbReference type="EMBL" id="VOHM01000011">
    <property type="protein sequence ID" value="TWT25568.1"/>
    <property type="molecule type" value="Genomic_DNA"/>
</dbReference>
<feature type="binding site" evidence="1">
    <location>
        <begin position="217"/>
        <end position="223"/>
    </location>
    <ligand>
        <name>ATP</name>
        <dbReference type="ChEBI" id="CHEBI:30616"/>
    </ligand>
</feature>
<evidence type="ECO:0000256" key="2">
    <source>
        <dbReference type="PIRSR" id="PIRSR640198-1"/>
    </source>
</evidence>
<dbReference type="InterPro" id="IPR025758">
    <property type="entry name" value="Fic/DOC_N"/>
</dbReference>
<dbReference type="GO" id="GO:0005524">
    <property type="term" value="F:ATP binding"/>
    <property type="evidence" value="ECO:0007669"/>
    <property type="project" value="UniProtKB-KW"/>
</dbReference>
<name>A0A5C5UHV4_9CORY</name>
<dbReference type="PIRSF" id="PIRSF038925">
    <property type="entry name" value="AMP-prot_trans"/>
    <property type="match status" value="1"/>
</dbReference>
<dbReference type="AlphaFoldDB" id="A0A5C5UHV4"/>
<accession>A0A5C5UHV4</accession>
<keyword evidence="6" id="KW-1185">Reference proteome</keyword>
<reference evidence="5 6" key="1">
    <citation type="submission" date="2019-08" db="EMBL/GenBank/DDBJ databases">
        <authorList>
            <person name="Lei W."/>
        </authorList>
    </citation>
    <scope>NUCLEOTIDE SEQUENCE [LARGE SCALE GENOMIC DNA]</scope>
    <source>
        <strain evidence="5 6">CCUG 58627</strain>
    </source>
</reference>